<reference evidence="1 2" key="1">
    <citation type="submission" date="2019-04" db="EMBL/GenBank/DDBJ databases">
        <title>Comparative genomics of Aeromonas veronii strains pathogenic to fish.</title>
        <authorList>
            <person name="Cascarano M.C."/>
            <person name="Smyrli M."/>
            <person name="Katharios P."/>
        </authorList>
    </citation>
    <scope>NUCLEOTIDE SEQUENCE [LARGE SCALE GENOMIC DNA]</scope>
    <source>
        <strain evidence="1 2">XU1</strain>
    </source>
</reference>
<accession>A0A4S5CHF6</accession>
<dbReference type="RefSeq" id="WP_136502104.1">
    <property type="nucleotide sequence ID" value="NZ_SSUX01000011.1"/>
</dbReference>
<organism evidence="1 2">
    <name type="scientific">Aeromonas veronii</name>
    <dbReference type="NCBI Taxonomy" id="654"/>
    <lineage>
        <taxon>Bacteria</taxon>
        <taxon>Pseudomonadati</taxon>
        <taxon>Pseudomonadota</taxon>
        <taxon>Gammaproteobacteria</taxon>
        <taxon>Aeromonadales</taxon>
        <taxon>Aeromonadaceae</taxon>
        <taxon>Aeromonas</taxon>
    </lineage>
</organism>
<evidence type="ECO:0000313" key="1">
    <source>
        <dbReference type="EMBL" id="THJ43665.1"/>
    </source>
</evidence>
<name>A0A4S5CHF6_AERVE</name>
<evidence type="ECO:0000313" key="2">
    <source>
        <dbReference type="Proteomes" id="UP000309618"/>
    </source>
</evidence>
<dbReference type="AlphaFoldDB" id="A0A4S5CHF6"/>
<protein>
    <submittedName>
        <fullName evidence="1">Uncharacterized protein</fullName>
    </submittedName>
</protein>
<proteinExistence type="predicted"/>
<gene>
    <name evidence="1" type="ORF">E8Q35_15275</name>
</gene>
<dbReference type="EMBL" id="SSUX01000011">
    <property type="protein sequence ID" value="THJ43665.1"/>
    <property type="molecule type" value="Genomic_DNA"/>
</dbReference>
<dbReference type="Proteomes" id="UP000309618">
    <property type="component" value="Unassembled WGS sequence"/>
</dbReference>
<sequence length="429" mass="47531">MDGFPNFGVVFFDNPECPEQGYASEAGGIVFRIASIGDLKSDVVWVTNLEYEQMSRFNLWRNPKLKRCSFFRENLYRVAKELGLSVNSSGNVHVRVLSELVDRIMRIASRHYQIDVIGSTFKDTVSQSLITPLVEADAGGSGNLLVDECLNEAHNVYQICYGLYPSDHVTVNLKFSKVFYANEIMGMPVPFGSWTAVKDAPSGWSPSHKSGNSPVFAFLSELSKSRPLLCNIAIKNVDKEFAELLDIANGSSRRNWVTGQEAMLLAYYGDICIKEIFCAEAYQDLTERLDLNLPSEGVVGELSVSMGILAENHWTSLASERKVQIHGVERKIKPARAVWMRSWDRLMCWKAAKALKSAGYLVRGYGVGSVDVSVLPARLGPLMEFAAGMGLSSPLWLISAYDQYLETISGGEMGGLNERFRVEKASSNG</sequence>
<comment type="caution">
    <text evidence="1">The sequence shown here is derived from an EMBL/GenBank/DDBJ whole genome shotgun (WGS) entry which is preliminary data.</text>
</comment>